<feature type="transmembrane region" description="Helical" evidence="6">
    <location>
        <begin position="232"/>
        <end position="254"/>
    </location>
</feature>
<dbReference type="InterPro" id="IPR020846">
    <property type="entry name" value="MFS_dom"/>
</dbReference>
<evidence type="ECO:0000256" key="3">
    <source>
        <dbReference type="ARBA" id="ARBA00022692"/>
    </source>
</evidence>
<keyword evidence="9" id="KW-1185">Reference proteome</keyword>
<feature type="transmembrane region" description="Helical" evidence="6">
    <location>
        <begin position="407"/>
        <end position="430"/>
    </location>
</feature>
<feature type="transmembrane region" description="Helical" evidence="6">
    <location>
        <begin position="274"/>
        <end position="295"/>
    </location>
</feature>
<feature type="transmembrane region" description="Helical" evidence="6">
    <location>
        <begin position="60"/>
        <end position="81"/>
    </location>
</feature>
<dbReference type="RefSeq" id="WP_159794420.1">
    <property type="nucleotide sequence ID" value="NZ_WTYM01000038.1"/>
</dbReference>
<evidence type="ECO:0000313" key="9">
    <source>
        <dbReference type="Proteomes" id="UP000433652"/>
    </source>
</evidence>
<dbReference type="SUPFAM" id="SSF103473">
    <property type="entry name" value="MFS general substrate transporter"/>
    <property type="match status" value="1"/>
</dbReference>
<dbReference type="AlphaFoldDB" id="A0A6I4SXY0"/>
<reference evidence="8 9" key="1">
    <citation type="submission" date="2019-12" db="EMBL/GenBank/DDBJ databases">
        <title>Genomic-based taxomic classification of the family Erythrobacteraceae.</title>
        <authorList>
            <person name="Xu L."/>
        </authorList>
    </citation>
    <scope>NUCLEOTIDE SEQUENCE [LARGE SCALE GENOMIC DNA]</scope>
    <source>
        <strain evidence="8 9">MCCC 1K01500</strain>
    </source>
</reference>
<dbReference type="Proteomes" id="UP000433652">
    <property type="component" value="Unassembled WGS sequence"/>
</dbReference>
<feature type="transmembrane region" description="Helical" evidence="6">
    <location>
        <begin position="20"/>
        <end position="40"/>
    </location>
</feature>
<gene>
    <name evidence="8" type="ORF">GRI89_09210</name>
</gene>
<feature type="transmembrane region" description="Helical" evidence="6">
    <location>
        <begin position="147"/>
        <end position="172"/>
    </location>
</feature>
<dbReference type="PANTHER" id="PTHR23505:SF79">
    <property type="entry name" value="PROTEIN SPINSTER"/>
    <property type="match status" value="1"/>
</dbReference>
<dbReference type="GO" id="GO:0022857">
    <property type="term" value="F:transmembrane transporter activity"/>
    <property type="evidence" value="ECO:0007669"/>
    <property type="project" value="InterPro"/>
</dbReference>
<evidence type="ECO:0000256" key="5">
    <source>
        <dbReference type="ARBA" id="ARBA00023136"/>
    </source>
</evidence>
<evidence type="ECO:0000313" key="8">
    <source>
        <dbReference type="EMBL" id="MXO59716.1"/>
    </source>
</evidence>
<dbReference type="InterPro" id="IPR036259">
    <property type="entry name" value="MFS_trans_sf"/>
</dbReference>
<keyword evidence="5 6" id="KW-0472">Membrane</keyword>
<evidence type="ECO:0000256" key="6">
    <source>
        <dbReference type="SAM" id="Phobius"/>
    </source>
</evidence>
<evidence type="ECO:0000256" key="1">
    <source>
        <dbReference type="ARBA" id="ARBA00004141"/>
    </source>
</evidence>
<feature type="transmembrane region" description="Helical" evidence="6">
    <location>
        <begin position="88"/>
        <end position="108"/>
    </location>
</feature>
<dbReference type="PROSITE" id="PS50850">
    <property type="entry name" value="MFS"/>
    <property type="match status" value="1"/>
</dbReference>
<keyword evidence="2" id="KW-0813">Transport</keyword>
<dbReference type="Gene3D" id="1.20.1250.20">
    <property type="entry name" value="MFS general substrate transporter like domains"/>
    <property type="match status" value="1"/>
</dbReference>
<sequence>MASEAATPGASEYPTPRQAWYTVGVLAVITTFALLDQNILGLLIQQIKTDFDLTDSEAGLLLGPTQAIFYALVAVPFSRYIDRWTRKWIVMGGLVVWSLATAASGLAASFSQLFVARVVVGAGESVNGPTAYSMVADSFPRERLPRAVATLQLGTVAGSGLSLLLGGAMIWLVAPVGSPDLPLVGVLRPWQAVLLGVGLPGLLVSLLLLSVKEPPRRNLTLRTEKAGLRTTLRYLWLRFAVFGPMFIGLTIGSLDVGGRAWGAAFFERTYGWSPATYGIASGIISIPLMLTGLFLGAKWAEWFQNRGDPAGAYRVILYTRLAAIPFSIMMPLTPTPELSLAFNGVIYLTLGMSGPMLNAVMLAISPNQIRGQIMTLYLFIYTVVGVGLAPYVTGLTTDVIFTSPDDLRWSIVLLHVVFLPASLVVTWLGLKPFRAEVERLNAEEAAEAN</sequence>
<dbReference type="PANTHER" id="PTHR23505">
    <property type="entry name" value="SPINSTER"/>
    <property type="match status" value="1"/>
</dbReference>
<feature type="transmembrane region" description="Helical" evidence="6">
    <location>
        <begin position="192"/>
        <end position="211"/>
    </location>
</feature>
<comment type="subcellular location">
    <subcellularLocation>
        <location evidence="1">Membrane</location>
        <topology evidence="1">Multi-pass membrane protein</topology>
    </subcellularLocation>
</comment>
<dbReference type="Pfam" id="PF07690">
    <property type="entry name" value="MFS_1"/>
    <property type="match status" value="1"/>
</dbReference>
<dbReference type="EMBL" id="WTYM01000038">
    <property type="protein sequence ID" value="MXO59716.1"/>
    <property type="molecule type" value="Genomic_DNA"/>
</dbReference>
<organism evidence="8 9">
    <name type="scientific">Croceibacterium salegens</name>
    <dbReference type="NCBI Taxonomy" id="1737568"/>
    <lineage>
        <taxon>Bacteria</taxon>
        <taxon>Pseudomonadati</taxon>
        <taxon>Pseudomonadota</taxon>
        <taxon>Alphaproteobacteria</taxon>
        <taxon>Sphingomonadales</taxon>
        <taxon>Erythrobacteraceae</taxon>
        <taxon>Croceibacterium</taxon>
    </lineage>
</organism>
<keyword evidence="3 6" id="KW-0812">Transmembrane</keyword>
<feature type="transmembrane region" description="Helical" evidence="6">
    <location>
        <begin position="345"/>
        <end position="364"/>
    </location>
</feature>
<feature type="transmembrane region" description="Helical" evidence="6">
    <location>
        <begin position="376"/>
        <end position="395"/>
    </location>
</feature>
<evidence type="ECO:0000256" key="4">
    <source>
        <dbReference type="ARBA" id="ARBA00022989"/>
    </source>
</evidence>
<name>A0A6I4SXY0_9SPHN</name>
<dbReference type="GO" id="GO:0016020">
    <property type="term" value="C:membrane"/>
    <property type="evidence" value="ECO:0007669"/>
    <property type="project" value="UniProtKB-SubCell"/>
</dbReference>
<comment type="caution">
    <text evidence="8">The sequence shown here is derived from an EMBL/GenBank/DDBJ whole genome shotgun (WGS) entry which is preliminary data.</text>
</comment>
<feature type="transmembrane region" description="Helical" evidence="6">
    <location>
        <begin position="315"/>
        <end position="333"/>
    </location>
</feature>
<feature type="domain" description="Major facilitator superfamily (MFS) profile" evidence="7">
    <location>
        <begin position="22"/>
        <end position="434"/>
    </location>
</feature>
<dbReference type="InterPro" id="IPR011701">
    <property type="entry name" value="MFS"/>
</dbReference>
<evidence type="ECO:0000256" key="2">
    <source>
        <dbReference type="ARBA" id="ARBA00022448"/>
    </source>
</evidence>
<dbReference type="OrthoDB" id="7400989at2"/>
<keyword evidence="4 6" id="KW-1133">Transmembrane helix</keyword>
<dbReference type="InterPro" id="IPR044770">
    <property type="entry name" value="MFS_spinster-like"/>
</dbReference>
<evidence type="ECO:0000259" key="7">
    <source>
        <dbReference type="PROSITE" id="PS50850"/>
    </source>
</evidence>
<protein>
    <submittedName>
        <fullName evidence="8">MFS transporter</fullName>
    </submittedName>
</protein>
<accession>A0A6I4SXY0</accession>
<proteinExistence type="predicted"/>